<dbReference type="AlphaFoldDB" id="A0A7J9NX21"/>
<proteinExistence type="predicted"/>
<comment type="caution">
    <text evidence="2">The sequence shown here is derived from an EMBL/GenBank/DDBJ whole genome shotgun (WGS) entry which is preliminary data.</text>
</comment>
<evidence type="ECO:0000313" key="2">
    <source>
        <dbReference type="EMBL" id="MBA2851804.1"/>
    </source>
</evidence>
<protein>
    <submittedName>
        <fullName evidence="2">Uncharacterized protein</fullName>
    </submittedName>
</protein>
<keyword evidence="1" id="KW-1133">Transmembrane helix</keyword>
<sequence length="66" mass="7506">MVEERTCENCKHFRAKNKKGMPEGIKSITFLLTAWVISVAQYGWTSLWALTILACIILVLHKGNLE</sequence>
<evidence type="ECO:0000313" key="3">
    <source>
        <dbReference type="Proteomes" id="UP000564425"/>
    </source>
</evidence>
<dbReference type="Proteomes" id="UP000564425">
    <property type="component" value="Unassembled WGS sequence"/>
</dbReference>
<keyword evidence="1" id="KW-0472">Membrane</keyword>
<feature type="transmembrane region" description="Helical" evidence="1">
    <location>
        <begin position="42"/>
        <end position="60"/>
    </location>
</feature>
<organism evidence="2 3">
    <name type="scientific">Methanococcus maripaludis</name>
    <name type="common">Methanococcus deltae</name>
    <dbReference type="NCBI Taxonomy" id="39152"/>
    <lineage>
        <taxon>Archaea</taxon>
        <taxon>Methanobacteriati</taxon>
        <taxon>Methanobacteriota</taxon>
        <taxon>Methanomada group</taxon>
        <taxon>Methanococci</taxon>
        <taxon>Methanococcales</taxon>
        <taxon>Methanococcaceae</taxon>
        <taxon>Methanococcus</taxon>
    </lineage>
</organism>
<dbReference type="RefSeq" id="WP_181501624.1">
    <property type="nucleotide sequence ID" value="NZ_JACDUH010000003.1"/>
</dbReference>
<reference evidence="2 3" key="1">
    <citation type="submission" date="2020-07" db="EMBL/GenBank/DDBJ databases">
        <title>Genomic Encyclopedia of Type Strains, Phase IV (KMG-V): Genome sequencing to study the core and pangenomes of soil and plant-associated prokaryotes.</title>
        <authorList>
            <person name="Whitman W."/>
        </authorList>
    </citation>
    <scope>NUCLEOTIDE SEQUENCE [LARGE SCALE GENOMIC DNA]</scope>
    <source>
        <strain evidence="2 3">A1</strain>
    </source>
</reference>
<dbReference type="EMBL" id="JACDUH010000003">
    <property type="protein sequence ID" value="MBA2851804.1"/>
    <property type="molecule type" value="Genomic_DNA"/>
</dbReference>
<accession>A0A7J9NX21</accession>
<keyword evidence="1" id="KW-0812">Transmembrane</keyword>
<name>A0A7J9NX21_METMI</name>
<evidence type="ECO:0000256" key="1">
    <source>
        <dbReference type="SAM" id="Phobius"/>
    </source>
</evidence>
<gene>
    <name evidence="2" type="ORF">HNP86_001963</name>
</gene>